<proteinExistence type="predicted"/>
<dbReference type="PANTHER" id="PTHR10587">
    <property type="entry name" value="GLYCOSYL TRANSFERASE-RELATED"/>
    <property type="match status" value="1"/>
</dbReference>
<gene>
    <name evidence="4" type="ORF">BC349_12430</name>
</gene>
<dbReference type="Proteomes" id="UP000765802">
    <property type="component" value="Unassembled WGS sequence"/>
</dbReference>
<dbReference type="InterPro" id="IPR012338">
    <property type="entry name" value="Beta-lactam/transpept-like"/>
</dbReference>
<evidence type="ECO:0000313" key="4">
    <source>
        <dbReference type="EMBL" id="MBC6491860.1"/>
    </source>
</evidence>
<dbReference type="Pfam" id="PF01522">
    <property type="entry name" value="Polysacc_deac_1"/>
    <property type="match status" value="1"/>
</dbReference>
<dbReference type="EMBL" id="MBUA01000023">
    <property type="protein sequence ID" value="MBC6491860.1"/>
    <property type="molecule type" value="Genomic_DNA"/>
</dbReference>
<comment type="caution">
    <text evidence="4">The sequence shown here is derived from an EMBL/GenBank/DDBJ whole genome shotgun (WGS) entry which is preliminary data.</text>
</comment>
<organism evidence="4 5">
    <name type="scientific">Flavihumibacter stibioxidans</name>
    <dbReference type="NCBI Taxonomy" id="1834163"/>
    <lineage>
        <taxon>Bacteria</taxon>
        <taxon>Pseudomonadati</taxon>
        <taxon>Bacteroidota</taxon>
        <taxon>Chitinophagia</taxon>
        <taxon>Chitinophagales</taxon>
        <taxon>Chitinophagaceae</taxon>
        <taxon>Flavihumibacter</taxon>
    </lineage>
</organism>
<dbReference type="PROSITE" id="PS51677">
    <property type="entry name" value="NODB"/>
    <property type="match status" value="1"/>
</dbReference>
<dbReference type="CDD" id="cd10917">
    <property type="entry name" value="CE4_NodB_like_6s_7s"/>
    <property type="match status" value="1"/>
</dbReference>
<reference evidence="4 5" key="1">
    <citation type="submission" date="2016-07" db="EMBL/GenBank/DDBJ databases">
        <title>Genome analysis of Flavihumibacter stibioxidans YS-17.</title>
        <authorList>
            <person name="Shi K."/>
            <person name="Han Y."/>
            <person name="Wang G."/>
        </authorList>
    </citation>
    <scope>NUCLEOTIDE SEQUENCE [LARGE SCALE GENOMIC DNA]</scope>
    <source>
        <strain evidence="4 5">YS-17</strain>
    </source>
</reference>
<evidence type="ECO:0000313" key="5">
    <source>
        <dbReference type="Proteomes" id="UP000765802"/>
    </source>
</evidence>
<dbReference type="SUPFAM" id="SSF88713">
    <property type="entry name" value="Glycoside hydrolase/deacetylase"/>
    <property type="match status" value="1"/>
</dbReference>
<feature type="domain" description="NodB homology" evidence="3">
    <location>
        <begin position="431"/>
        <end position="638"/>
    </location>
</feature>
<keyword evidence="1" id="KW-0479">Metal-binding</keyword>
<dbReference type="PANTHER" id="PTHR10587:SF133">
    <property type="entry name" value="CHITIN DEACETYLASE 1-RELATED"/>
    <property type="match status" value="1"/>
</dbReference>
<sequence>MTVFAQQNKILLHTKALENLVRQSASRRLTSVLDDPGNFRYQFIYTRIDRDKNNQPRFHHQYLRVDSNAYFNPASMVKLPTALLALEQLHEWKEYGVDVHSTMLTDSAFSGQTVVLADSTSANGLPSVAHYTRKIFVVSDNDAYNRLYELVGQGRLNSRLKEMGYSGSRITRRFVSMSEEENRHSNPIRFMNAQGRLLYRQPAAYNTGPFDFSRKILVGEAHYNRFDSLINAPMDFTAHNVMPLQHLQQMMQAVIFPGSMPLVKRFRIDSADRRLVLENMARLPSETDFPRYDTTEFFDSYTKFFLFRDGKLKPPAHIRSFGKSGWSFGYLTEVAYIVDFVHNIEFMLSGTIYVNSDGVLNDNKYDYDSIGYPFFREMGEIIYRHELNRPRKHQPDLAEFRELIQPAIHPSGATRRVDSPQAIIRGDTGRKEIAIVFTGHDFANGGDTIQKALANAGVNASFFLTGDFYRQEAFSEMIRGLKHDGHYLGAHSDKHLLYADWVKRDSLLVTRKQFAEDLLANEKEMARFGIDLAKATYFLPPYEWYNDSIVAWTHELGRQLVNYTPGTISHADYTSPEDKNYRNTPSILQSIRKKEAADGLNGFILLMHIGATPRRPDPLFNELPQVIDWLKQRGYRLVRIDELLR</sequence>
<dbReference type="InterPro" id="IPR045155">
    <property type="entry name" value="Beta-lactam_cat"/>
</dbReference>
<keyword evidence="2" id="KW-0378">Hydrolase</keyword>
<evidence type="ECO:0000259" key="3">
    <source>
        <dbReference type="PROSITE" id="PS51677"/>
    </source>
</evidence>
<evidence type="ECO:0000256" key="2">
    <source>
        <dbReference type="ARBA" id="ARBA00022801"/>
    </source>
</evidence>
<dbReference type="InterPro" id="IPR002509">
    <property type="entry name" value="NODB_dom"/>
</dbReference>
<dbReference type="InterPro" id="IPR050248">
    <property type="entry name" value="Polysacc_deacetylase_ArnD"/>
</dbReference>
<dbReference type="Gene3D" id="3.20.20.370">
    <property type="entry name" value="Glycoside hydrolase/deacetylase"/>
    <property type="match status" value="1"/>
</dbReference>
<name>A0ABR7MAV9_9BACT</name>
<protein>
    <recommendedName>
        <fullName evidence="3">NodB homology domain-containing protein</fullName>
    </recommendedName>
</protein>
<accession>A0ABR7MAV9</accession>
<dbReference type="InterPro" id="IPR011330">
    <property type="entry name" value="Glyco_hydro/deAcase_b/a-brl"/>
</dbReference>
<keyword evidence="5" id="KW-1185">Reference proteome</keyword>
<dbReference type="Gene3D" id="3.40.710.10">
    <property type="entry name" value="DD-peptidase/beta-lactamase superfamily"/>
    <property type="match status" value="1"/>
</dbReference>
<dbReference type="Pfam" id="PF13354">
    <property type="entry name" value="Beta-lactamase2"/>
    <property type="match status" value="1"/>
</dbReference>
<evidence type="ECO:0000256" key="1">
    <source>
        <dbReference type="ARBA" id="ARBA00022723"/>
    </source>
</evidence>
<dbReference type="SUPFAM" id="SSF56601">
    <property type="entry name" value="beta-lactamase/transpeptidase-like"/>
    <property type="match status" value="1"/>
</dbReference>